<protein>
    <recommendedName>
        <fullName evidence="1">DUF4440 domain-containing protein</fullName>
    </recommendedName>
</protein>
<dbReference type="SUPFAM" id="SSF54427">
    <property type="entry name" value="NTF2-like"/>
    <property type="match status" value="1"/>
</dbReference>
<organism evidence="2 3">
    <name type="scientific">Sphingomonas bacterium</name>
    <dbReference type="NCBI Taxonomy" id="1895847"/>
    <lineage>
        <taxon>Bacteria</taxon>
        <taxon>Pseudomonadati</taxon>
        <taxon>Pseudomonadota</taxon>
        <taxon>Alphaproteobacteria</taxon>
        <taxon>Sphingomonadales</taxon>
        <taxon>Sphingomonadaceae</taxon>
        <taxon>Sphingomonas</taxon>
    </lineage>
</organism>
<dbReference type="InterPro" id="IPR027843">
    <property type="entry name" value="DUF4440"/>
</dbReference>
<feature type="domain" description="DUF4440" evidence="1">
    <location>
        <begin position="8"/>
        <end position="108"/>
    </location>
</feature>
<dbReference type="Gene3D" id="3.10.450.50">
    <property type="match status" value="1"/>
</dbReference>
<sequence>MTPAESAIRTARLHWNAAISAGDVEGVVGPITRDCVLVPAGGEPLVGRPAIVRAWRRLLAEGGRFVREVERVEAGEGVAAEIGRWRSDAGLAGTYFAEWREGGEGWRCSRELYVQLEG</sequence>
<dbReference type="EMBL" id="DOYJ01000194">
    <property type="protein sequence ID" value="HCB75877.1"/>
    <property type="molecule type" value="Genomic_DNA"/>
</dbReference>
<evidence type="ECO:0000313" key="2">
    <source>
        <dbReference type="EMBL" id="HCB75877.1"/>
    </source>
</evidence>
<name>A0A3D0WAV3_9SPHN</name>
<reference evidence="2 3" key="1">
    <citation type="journal article" date="2018" name="Nat. Biotechnol.">
        <title>A standardized bacterial taxonomy based on genome phylogeny substantially revises the tree of life.</title>
        <authorList>
            <person name="Parks D.H."/>
            <person name="Chuvochina M."/>
            <person name="Waite D.W."/>
            <person name="Rinke C."/>
            <person name="Skarshewski A."/>
            <person name="Chaumeil P.A."/>
            <person name="Hugenholtz P."/>
        </authorList>
    </citation>
    <scope>NUCLEOTIDE SEQUENCE [LARGE SCALE GENOMIC DNA]</scope>
    <source>
        <strain evidence="2">UBA9015</strain>
    </source>
</reference>
<accession>A0A3D0WAV3</accession>
<comment type="caution">
    <text evidence="2">The sequence shown here is derived from an EMBL/GenBank/DDBJ whole genome shotgun (WGS) entry which is preliminary data.</text>
</comment>
<dbReference type="Pfam" id="PF14534">
    <property type="entry name" value="DUF4440"/>
    <property type="match status" value="1"/>
</dbReference>
<proteinExistence type="predicted"/>
<gene>
    <name evidence="2" type="ORF">DEP91_06840</name>
</gene>
<evidence type="ECO:0000259" key="1">
    <source>
        <dbReference type="Pfam" id="PF14534"/>
    </source>
</evidence>
<dbReference type="InterPro" id="IPR032710">
    <property type="entry name" value="NTF2-like_dom_sf"/>
</dbReference>
<evidence type="ECO:0000313" key="3">
    <source>
        <dbReference type="Proteomes" id="UP000262699"/>
    </source>
</evidence>
<dbReference type="AlphaFoldDB" id="A0A3D0WAV3"/>
<dbReference type="Proteomes" id="UP000262699">
    <property type="component" value="Unassembled WGS sequence"/>
</dbReference>